<evidence type="ECO:0000313" key="1">
    <source>
        <dbReference type="EMBL" id="GIY65439.1"/>
    </source>
</evidence>
<comment type="caution">
    <text evidence="1">The sequence shown here is derived from an EMBL/GenBank/DDBJ whole genome shotgun (WGS) entry which is preliminary data.</text>
</comment>
<evidence type="ECO:0000313" key="2">
    <source>
        <dbReference type="Proteomes" id="UP001054945"/>
    </source>
</evidence>
<gene>
    <name evidence="1" type="ORF">CEXT_410961</name>
</gene>
<keyword evidence="2" id="KW-1185">Reference proteome</keyword>
<protein>
    <recommendedName>
        <fullName evidence="3">LAGLIDADG homing endonuclease</fullName>
    </recommendedName>
</protein>
<dbReference type="Proteomes" id="UP001054945">
    <property type="component" value="Unassembled WGS sequence"/>
</dbReference>
<organism evidence="1 2">
    <name type="scientific">Caerostris extrusa</name>
    <name type="common">Bark spider</name>
    <name type="synonym">Caerostris bankana</name>
    <dbReference type="NCBI Taxonomy" id="172846"/>
    <lineage>
        <taxon>Eukaryota</taxon>
        <taxon>Metazoa</taxon>
        <taxon>Ecdysozoa</taxon>
        <taxon>Arthropoda</taxon>
        <taxon>Chelicerata</taxon>
        <taxon>Arachnida</taxon>
        <taxon>Araneae</taxon>
        <taxon>Araneomorphae</taxon>
        <taxon>Entelegynae</taxon>
        <taxon>Araneoidea</taxon>
        <taxon>Araneidae</taxon>
        <taxon>Caerostris</taxon>
    </lineage>
</organism>
<dbReference type="EMBL" id="BPLR01013990">
    <property type="protein sequence ID" value="GIY65439.1"/>
    <property type="molecule type" value="Genomic_DNA"/>
</dbReference>
<evidence type="ECO:0008006" key="3">
    <source>
        <dbReference type="Google" id="ProtNLM"/>
    </source>
</evidence>
<accession>A0AAV4V600</accession>
<reference evidence="1 2" key="1">
    <citation type="submission" date="2021-06" db="EMBL/GenBank/DDBJ databases">
        <title>Caerostris extrusa draft genome.</title>
        <authorList>
            <person name="Kono N."/>
            <person name="Arakawa K."/>
        </authorList>
    </citation>
    <scope>NUCLEOTIDE SEQUENCE [LARGE SCALE GENOMIC DNA]</scope>
</reference>
<dbReference type="AlphaFoldDB" id="A0AAV4V600"/>
<name>A0AAV4V600_CAEEX</name>
<proteinExistence type="predicted"/>
<sequence length="119" mass="13744">MSVSENKKSIITFARRFDSVSRYFSGRLKGSLLSPTDGPWHPTKINGTRESVCVRDAGMFANNPTLQEFYCLVGFLAQDLDFEDGRRFNTCELSIPEEGNTQWVLFFEENDKVCRRKEY</sequence>